<dbReference type="AlphaFoldDB" id="A0A8B0SUZ9"/>
<accession>A0A8B0SUZ9</accession>
<protein>
    <submittedName>
        <fullName evidence="1">Uncharacterized protein</fullName>
    </submittedName>
</protein>
<organism evidence="1">
    <name type="scientific">Klebsiella pneumoniae</name>
    <dbReference type="NCBI Taxonomy" id="573"/>
    <lineage>
        <taxon>Bacteria</taxon>
        <taxon>Pseudomonadati</taxon>
        <taxon>Pseudomonadota</taxon>
        <taxon>Gammaproteobacteria</taxon>
        <taxon>Enterobacterales</taxon>
        <taxon>Enterobacteriaceae</taxon>
        <taxon>Klebsiella/Raoultella group</taxon>
        <taxon>Klebsiella</taxon>
        <taxon>Klebsiella pneumoniae complex</taxon>
    </lineage>
</organism>
<proteinExistence type="predicted"/>
<evidence type="ECO:0000313" key="1">
    <source>
        <dbReference type="EMBL" id="QTX14851.1"/>
    </source>
</evidence>
<keyword evidence="1" id="KW-0614">Plasmid</keyword>
<sequence>MFFSFDNVYPDMFSLFAMALNTVLKASKKLKHFLHLTES</sequence>
<geneLocation type="plasmid" evidence="1">
    <name>p17-15-vir-like</name>
</geneLocation>
<reference evidence="1" key="1">
    <citation type="submission" date="2020-01" db="EMBL/GenBank/DDBJ databases">
        <authorList>
            <person name="Qin S."/>
        </authorList>
    </citation>
    <scope>NUCLEOTIDE SEQUENCE</scope>
    <source>
        <strain evidence="1">CVir17-16-YZ6g</strain>
        <plasmid evidence="1">p17-15-vir-like</plasmid>
    </source>
</reference>
<name>A0A8B0SUZ9_KLEPN</name>
<dbReference type="EMBL" id="MN956836">
    <property type="protein sequence ID" value="QTX14851.1"/>
    <property type="molecule type" value="Genomic_DNA"/>
</dbReference>